<feature type="compositionally biased region" description="Basic and acidic residues" evidence="1">
    <location>
        <begin position="118"/>
        <end position="143"/>
    </location>
</feature>
<dbReference type="VEuPathDB" id="FungiDB:Z520_11755"/>
<keyword evidence="3" id="KW-1185">Reference proteome</keyword>
<organism evidence="2 3">
    <name type="scientific">Fonsecaea multimorphosa CBS 102226</name>
    <dbReference type="NCBI Taxonomy" id="1442371"/>
    <lineage>
        <taxon>Eukaryota</taxon>
        <taxon>Fungi</taxon>
        <taxon>Dikarya</taxon>
        <taxon>Ascomycota</taxon>
        <taxon>Pezizomycotina</taxon>
        <taxon>Eurotiomycetes</taxon>
        <taxon>Chaetothyriomycetidae</taxon>
        <taxon>Chaetothyriales</taxon>
        <taxon>Herpotrichiellaceae</taxon>
        <taxon>Fonsecaea</taxon>
    </lineage>
</organism>
<proteinExistence type="predicted"/>
<feature type="region of interest" description="Disordered" evidence="1">
    <location>
        <begin position="118"/>
        <end position="154"/>
    </location>
</feature>
<dbReference type="RefSeq" id="XP_016626702.1">
    <property type="nucleotide sequence ID" value="XM_016782243.1"/>
</dbReference>
<evidence type="ECO:0000313" key="3">
    <source>
        <dbReference type="Proteomes" id="UP000053411"/>
    </source>
</evidence>
<reference evidence="2 3" key="1">
    <citation type="submission" date="2015-01" db="EMBL/GenBank/DDBJ databases">
        <title>The Genome Sequence of Fonsecaea multimorphosa CBS 102226.</title>
        <authorList>
            <consortium name="The Broad Institute Genomics Platform"/>
            <person name="Cuomo C."/>
            <person name="de Hoog S."/>
            <person name="Gorbushina A."/>
            <person name="Stielow B."/>
            <person name="Teixiera M."/>
            <person name="Abouelleil A."/>
            <person name="Chapman S.B."/>
            <person name="Priest M."/>
            <person name="Young S.K."/>
            <person name="Wortman J."/>
            <person name="Nusbaum C."/>
            <person name="Birren B."/>
        </authorList>
    </citation>
    <scope>NUCLEOTIDE SEQUENCE [LARGE SCALE GENOMIC DNA]</scope>
    <source>
        <strain evidence="2 3">CBS 102226</strain>
    </source>
</reference>
<gene>
    <name evidence="2" type="ORF">Z520_11755</name>
</gene>
<protein>
    <submittedName>
        <fullName evidence="2">Uncharacterized protein</fullName>
    </submittedName>
</protein>
<dbReference type="AlphaFoldDB" id="A0A0D2JPZ1"/>
<sequence>MGVWMKMHKDKWKGVVGLEEWTVFDDNGKLPRLAELNAIWEPLQEKKKGMNKAETGQAPKDDMALPTKKVGNTIFKMSRVLICGGNQDLRLHSQPLILLPELCNWWAEIRIAKSADMQREIEAPKRDVGPREASRREEPDRKGCRLHRSPRRTA</sequence>
<dbReference type="EMBL" id="KN848103">
    <property type="protein sequence ID" value="KIX92579.1"/>
    <property type="molecule type" value="Genomic_DNA"/>
</dbReference>
<evidence type="ECO:0000256" key="1">
    <source>
        <dbReference type="SAM" id="MobiDB-lite"/>
    </source>
</evidence>
<dbReference type="GeneID" id="27717501"/>
<feature type="compositionally biased region" description="Basic residues" evidence="1">
    <location>
        <begin position="144"/>
        <end position="154"/>
    </location>
</feature>
<dbReference type="Proteomes" id="UP000053411">
    <property type="component" value="Unassembled WGS sequence"/>
</dbReference>
<evidence type="ECO:0000313" key="2">
    <source>
        <dbReference type="EMBL" id="KIX92579.1"/>
    </source>
</evidence>
<name>A0A0D2JPZ1_9EURO</name>
<accession>A0A0D2JPZ1</accession>